<keyword evidence="2" id="KW-1185">Reference proteome</keyword>
<accession>A0A940PP38</accession>
<name>A0A940PP38_9MICO</name>
<dbReference type="RefSeq" id="WP_209705600.1">
    <property type="nucleotide sequence ID" value="NZ_JAFIDA010000001.1"/>
</dbReference>
<evidence type="ECO:0000313" key="1">
    <source>
        <dbReference type="EMBL" id="MBP1326738.1"/>
    </source>
</evidence>
<dbReference type="Proteomes" id="UP000675163">
    <property type="component" value="Unassembled WGS sequence"/>
</dbReference>
<gene>
    <name evidence="1" type="ORF">JOF28_001970</name>
</gene>
<protein>
    <submittedName>
        <fullName evidence="1">Uncharacterized protein</fullName>
    </submittedName>
</protein>
<reference evidence="1" key="1">
    <citation type="submission" date="2021-02" db="EMBL/GenBank/DDBJ databases">
        <title>Sequencing the genomes of 1000 actinobacteria strains.</title>
        <authorList>
            <person name="Klenk H.-P."/>
        </authorList>
    </citation>
    <scope>NUCLEOTIDE SEQUENCE</scope>
    <source>
        <strain evidence="1">DSM 22850</strain>
    </source>
</reference>
<dbReference type="AlphaFoldDB" id="A0A940PP38"/>
<evidence type="ECO:0000313" key="2">
    <source>
        <dbReference type="Proteomes" id="UP000675163"/>
    </source>
</evidence>
<sequence length="165" mass="17933">MALFTRYKSTDLADPVHTLLNRAPLELEAELEAANAAIFGLNVNADMLNVTRTATIDRIESRVSFSGNSWVERRGNTVAFTLGVTLNVAGLIDSGAYFLIGQIMPTQFRPTQTRYLTSRAASAGFAPAEIRPNGEVYLRKFSNSPQPSAVTLEFSDTYLGAGNIV</sequence>
<organism evidence="1 2">
    <name type="scientific">Leucobacter exalbidus</name>
    <dbReference type="NCBI Taxonomy" id="662960"/>
    <lineage>
        <taxon>Bacteria</taxon>
        <taxon>Bacillati</taxon>
        <taxon>Actinomycetota</taxon>
        <taxon>Actinomycetes</taxon>
        <taxon>Micrococcales</taxon>
        <taxon>Microbacteriaceae</taxon>
        <taxon>Leucobacter</taxon>
    </lineage>
</organism>
<dbReference type="EMBL" id="JAFIDA010000001">
    <property type="protein sequence ID" value="MBP1326738.1"/>
    <property type="molecule type" value="Genomic_DNA"/>
</dbReference>
<comment type="caution">
    <text evidence="1">The sequence shown here is derived from an EMBL/GenBank/DDBJ whole genome shotgun (WGS) entry which is preliminary data.</text>
</comment>
<proteinExistence type="predicted"/>